<dbReference type="EMBL" id="CP121271">
    <property type="protein sequence ID" value="WMC89779.1"/>
    <property type="molecule type" value="Genomic_DNA"/>
</dbReference>
<evidence type="ECO:0000313" key="3">
    <source>
        <dbReference type="Proteomes" id="UP001231701"/>
    </source>
</evidence>
<sequence>MADVFPATAPPLGPPDRQSAMRTAARLAESALAVEGVATGDREFRDWYAGRVRDDVAEVRRIALDRLSGWRSEPGTGNLVHDSGRFFSVEGLAAEDVDGGSPGWEQPVIRQPEIGILGLVAKEFGGVLHFLMQAKNEPGNHNGVQLSPTVQATRSNYSRVHRGASVPYVEFFQQAGRHHVLADSLQSEQGSWFVGKRNRNIVVEVGREVEVEAGESFRWLTLGQIHRLLAEDDVINMDARSVLACLPFGGAGEGAPASTAVLRSCVEETGALHPTGEILSWLAGLRAGSGLAVRRVPLDEVRGWKRTEECVAHEDGRFFRVIGVDVRAAGREVRQWTQPLIEPVAQGVVAFLVAEIGGVVHALVNARTQAGLIDKVELAPTVQCVPSNYPRAPYPPQLRFLDEVLEAPAERVRFDSRLSEEGGRFHHAVNRYLIVDWHGDHRIEDDTFRWVALHQLAGLLRHGHYLNIEARSLVACLHSLAGGTRATGTGEEVPAR</sequence>
<organism evidence="2 3">
    <name type="scientific">Streptomyces rochei</name>
    <name type="common">Streptomyces parvullus</name>
    <dbReference type="NCBI Taxonomy" id="1928"/>
    <lineage>
        <taxon>Bacteria</taxon>
        <taxon>Bacillati</taxon>
        <taxon>Actinomycetota</taxon>
        <taxon>Actinomycetes</taxon>
        <taxon>Kitasatosporales</taxon>
        <taxon>Streptomycetaceae</taxon>
        <taxon>Streptomyces</taxon>
        <taxon>Streptomyces rochei group</taxon>
    </lineage>
</organism>
<feature type="domain" description="dTDP-4-dehydro-6-deoxy-alpha-D-glucopyranose 2,3-dehydratase" evidence="1">
    <location>
        <begin position="276"/>
        <end position="477"/>
    </location>
</feature>
<dbReference type="AlphaFoldDB" id="A0AAX3ZRR3"/>
<evidence type="ECO:0000313" key="2">
    <source>
        <dbReference type="EMBL" id="WMC89779.1"/>
    </source>
</evidence>
<dbReference type="GO" id="GO:0016829">
    <property type="term" value="F:lyase activity"/>
    <property type="evidence" value="ECO:0007669"/>
    <property type="project" value="InterPro"/>
</dbReference>
<dbReference type="InterPro" id="IPR038153">
    <property type="entry name" value="EvaA-like_sf"/>
</dbReference>
<dbReference type="GeneID" id="90946581"/>
<dbReference type="Gene3D" id="3.90.79.40">
    <property type="entry name" value="EvaA sugar 2,3-dehydratase subunit"/>
    <property type="match status" value="2"/>
</dbReference>
<gene>
    <name evidence="2" type="ORF">P7W03_31115</name>
</gene>
<dbReference type="Pfam" id="PF03559">
    <property type="entry name" value="Hexose_dehydrat"/>
    <property type="match status" value="2"/>
</dbReference>
<protein>
    <submittedName>
        <fullName evidence="2">NDP-hexose 2,3-dehydratase family protein</fullName>
    </submittedName>
</protein>
<name>A0AAX3ZRR3_STRRO</name>
<dbReference type="InterPro" id="IPR005212">
    <property type="entry name" value="EvaA-like"/>
</dbReference>
<dbReference type="Proteomes" id="UP001231701">
    <property type="component" value="Chromosome"/>
</dbReference>
<proteinExistence type="predicted"/>
<evidence type="ECO:0000259" key="1">
    <source>
        <dbReference type="Pfam" id="PF03559"/>
    </source>
</evidence>
<feature type="domain" description="dTDP-4-dehydro-6-deoxy-alpha-D-glucopyranose 2,3-dehydratase" evidence="1">
    <location>
        <begin position="42"/>
        <end position="246"/>
    </location>
</feature>
<reference evidence="2" key="1">
    <citation type="submission" date="2023-03" db="EMBL/GenBank/DDBJ databases">
        <title>Borrelidin-producing and root-colonizing Streptomyces rochei is a potent biopesticide for soil-borne oomycete-caused plant diseases.</title>
        <authorList>
            <person name="Zhou D."/>
            <person name="Wang X."/>
            <person name="Navarro-Munoz J.C."/>
            <person name="Li W."/>
            <person name="Li J."/>
            <person name="Jiu M."/>
            <person name="Deng S."/>
            <person name="Ye Y."/>
            <person name="Daly P."/>
            <person name="Wei L."/>
        </authorList>
    </citation>
    <scope>NUCLEOTIDE SEQUENCE</scope>
    <source>
        <strain evidence="2">JK1</strain>
    </source>
</reference>
<dbReference type="RefSeq" id="WP_228900934.1">
    <property type="nucleotide sequence ID" value="NZ_CP121271.1"/>
</dbReference>
<accession>A0AAX3ZRR3</accession>